<dbReference type="Gene3D" id="3.30.565.10">
    <property type="entry name" value="Histidine kinase-like ATPase, C-terminal domain"/>
    <property type="match status" value="1"/>
</dbReference>
<comment type="caution">
    <text evidence="9">The sequence shown here is derived from an EMBL/GenBank/DDBJ whole genome shotgun (WGS) entry which is preliminary data.</text>
</comment>
<dbReference type="InterPro" id="IPR036097">
    <property type="entry name" value="HisK_dim/P_sf"/>
</dbReference>
<dbReference type="InterPro" id="IPR003661">
    <property type="entry name" value="HisK_dim/P_dom"/>
</dbReference>
<comment type="catalytic activity">
    <reaction evidence="1">
        <text>ATP + protein L-histidine = ADP + protein N-phospho-L-histidine.</text>
        <dbReference type="EC" id="2.7.13.3"/>
    </reaction>
</comment>
<dbReference type="PROSITE" id="PS50109">
    <property type="entry name" value="HIS_KIN"/>
    <property type="match status" value="1"/>
</dbReference>
<dbReference type="InterPro" id="IPR005467">
    <property type="entry name" value="His_kinase_dom"/>
</dbReference>
<evidence type="ECO:0000313" key="9">
    <source>
        <dbReference type="EMBL" id="PLR22346.1"/>
    </source>
</evidence>
<dbReference type="RefSeq" id="WP_101719438.1">
    <property type="nucleotide sequence ID" value="NZ_PJRS01000039.1"/>
</dbReference>
<dbReference type="Pfam" id="PF00512">
    <property type="entry name" value="HisKA"/>
    <property type="match status" value="1"/>
</dbReference>
<sequence length="283" mass="29775">MSQTASADASFTAEEPAESVAGADSRGAQRGAEGPTATFRRAAARARRKAALDDQKRSFLRMVSHELRTPLNAVIGFSEILASELYGPLGSPQYKEYAKLVHESGLKLLKLVNQIVEIARLEGHVTDLDVAAEPLDEAVEDVMAQLRAECEARGVVLSAPDLVGMPGVLSDRRGLRTILSNLMQNAVAHSPRDGVVTIEAERVAGGVVEISIRDQGEGVDAADLPRLLRPFEQGGGASLTRTGEGVGLGLPIVDLLTRAMNGSLRLKSAPGQGLTAIVSLPGA</sequence>
<dbReference type="InterPro" id="IPR004358">
    <property type="entry name" value="Sig_transdc_His_kin-like_C"/>
</dbReference>
<evidence type="ECO:0000256" key="3">
    <source>
        <dbReference type="ARBA" id="ARBA00022553"/>
    </source>
</evidence>
<dbReference type="Pfam" id="PF02518">
    <property type="entry name" value="HATPase_c"/>
    <property type="match status" value="1"/>
</dbReference>
<dbReference type="PANTHER" id="PTHR43711:SF26">
    <property type="entry name" value="SENSOR HISTIDINE KINASE RCSC"/>
    <property type="match status" value="1"/>
</dbReference>
<dbReference type="InterPro" id="IPR050736">
    <property type="entry name" value="Sensor_HK_Regulatory"/>
</dbReference>
<dbReference type="PANTHER" id="PTHR43711">
    <property type="entry name" value="TWO-COMPONENT HISTIDINE KINASE"/>
    <property type="match status" value="1"/>
</dbReference>
<keyword evidence="5 9" id="KW-0418">Kinase</keyword>
<reference evidence="9 10" key="1">
    <citation type="submission" date="2017-12" db="EMBL/GenBank/DDBJ databases">
        <title>The genome sequence of Caulobacter sp. 410.</title>
        <authorList>
            <person name="Gao J."/>
            <person name="Mao X."/>
            <person name="Sun J."/>
        </authorList>
    </citation>
    <scope>NUCLEOTIDE SEQUENCE [LARGE SCALE GENOMIC DNA]</scope>
    <source>
        <strain evidence="9 10">410</strain>
    </source>
</reference>
<dbReference type="OrthoDB" id="9801651at2"/>
<dbReference type="GO" id="GO:0000155">
    <property type="term" value="F:phosphorelay sensor kinase activity"/>
    <property type="evidence" value="ECO:0007669"/>
    <property type="project" value="InterPro"/>
</dbReference>
<name>A0A2N5D8P9_9CAUL</name>
<evidence type="ECO:0000256" key="7">
    <source>
        <dbReference type="SAM" id="MobiDB-lite"/>
    </source>
</evidence>
<evidence type="ECO:0000259" key="8">
    <source>
        <dbReference type="PROSITE" id="PS50109"/>
    </source>
</evidence>
<dbReference type="InterPro" id="IPR003594">
    <property type="entry name" value="HATPase_dom"/>
</dbReference>
<dbReference type="SUPFAM" id="SSF55874">
    <property type="entry name" value="ATPase domain of HSP90 chaperone/DNA topoisomerase II/histidine kinase"/>
    <property type="match status" value="1"/>
</dbReference>
<keyword evidence="10" id="KW-1185">Reference proteome</keyword>
<evidence type="ECO:0000313" key="10">
    <source>
        <dbReference type="Proteomes" id="UP000234479"/>
    </source>
</evidence>
<dbReference type="AlphaFoldDB" id="A0A2N5D8P9"/>
<dbReference type="SMART" id="SM00387">
    <property type="entry name" value="HATPase_c"/>
    <property type="match status" value="1"/>
</dbReference>
<dbReference type="EC" id="2.7.13.3" evidence="2"/>
<evidence type="ECO:0000256" key="5">
    <source>
        <dbReference type="ARBA" id="ARBA00022777"/>
    </source>
</evidence>
<evidence type="ECO:0000256" key="4">
    <source>
        <dbReference type="ARBA" id="ARBA00022679"/>
    </source>
</evidence>
<feature type="region of interest" description="Disordered" evidence="7">
    <location>
        <begin position="1"/>
        <end position="40"/>
    </location>
</feature>
<keyword evidence="4" id="KW-0808">Transferase</keyword>
<dbReference type="EMBL" id="PJRS01000039">
    <property type="protein sequence ID" value="PLR22346.1"/>
    <property type="molecule type" value="Genomic_DNA"/>
</dbReference>
<dbReference type="Proteomes" id="UP000234479">
    <property type="component" value="Unassembled WGS sequence"/>
</dbReference>
<dbReference type="Gene3D" id="1.10.287.130">
    <property type="match status" value="1"/>
</dbReference>
<proteinExistence type="predicted"/>
<dbReference type="CDD" id="cd00082">
    <property type="entry name" value="HisKA"/>
    <property type="match status" value="1"/>
</dbReference>
<dbReference type="InterPro" id="IPR036890">
    <property type="entry name" value="HATPase_C_sf"/>
</dbReference>
<keyword evidence="6" id="KW-0902">Two-component regulatory system</keyword>
<evidence type="ECO:0000256" key="2">
    <source>
        <dbReference type="ARBA" id="ARBA00012438"/>
    </source>
</evidence>
<protein>
    <recommendedName>
        <fullName evidence="2">histidine kinase</fullName>
        <ecNumber evidence="2">2.7.13.3</ecNumber>
    </recommendedName>
</protein>
<accession>A0A2N5D8P9</accession>
<dbReference type="SMART" id="SM00388">
    <property type="entry name" value="HisKA"/>
    <property type="match status" value="1"/>
</dbReference>
<evidence type="ECO:0000256" key="1">
    <source>
        <dbReference type="ARBA" id="ARBA00000085"/>
    </source>
</evidence>
<keyword evidence="3" id="KW-0597">Phosphoprotein</keyword>
<dbReference type="PRINTS" id="PR00344">
    <property type="entry name" value="BCTRLSENSOR"/>
</dbReference>
<organism evidence="9 10">
    <name type="scientific">Caulobacter zeae</name>
    <dbReference type="NCBI Taxonomy" id="2055137"/>
    <lineage>
        <taxon>Bacteria</taxon>
        <taxon>Pseudomonadati</taxon>
        <taxon>Pseudomonadota</taxon>
        <taxon>Alphaproteobacteria</taxon>
        <taxon>Caulobacterales</taxon>
        <taxon>Caulobacteraceae</taxon>
        <taxon>Caulobacter</taxon>
    </lineage>
</organism>
<gene>
    <name evidence="9" type="ORF">SGCZBJ_18575</name>
</gene>
<dbReference type="SUPFAM" id="SSF47384">
    <property type="entry name" value="Homodimeric domain of signal transducing histidine kinase"/>
    <property type="match status" value="1"/>
</dbReference>
<feature type="domain" description="Histidine kinase" evidence="8">
    <location>
        <begin position="62"/>
        <end position="283"/>
    </location>
</feature>
<evidence type="ECO:0000256" key="6">
    <source>
        <dbReference type="ARBA" id="ARBA00023012"/>
    </source>
</evidence>